<evidence type="ECO:0000313" key="3">
    <source>
        <dbReference type="Proteomes" id="UP001596226"/>
    </source>
</evidence>
<name>A0ABW1H6T3_9ACTN</name>
<comment type="caution">
    <text evidence="2">The sequence shown here is derived from an EMBL/GenBank/DDBJ whole genome shotgun (WGS) entry which is preliminary data.</text>
</comment>
<sequence length="249" mass="26818">MTVVFVHGVPETPRVWSDLRAQLTVESTALTLPGFGTPLPAGFTPDKDGYAAWLVDELKRFDGPVDLVGHDWGALLVLRVATTAGVELRSWAVDVASVYHPDYAWHPWAVGLWEAGVGEETLAARRDAGPDDPAGSVAFQTGLGVPKDVAVEMAQAHDETMSRAILGLYRSAVPNVSADWGAAAERPTASPGLVVFASADAVENEQRSREMADRLGARWVPIEGSGHWWMFDPTGQVASTLEEFWASAR</sequence>
<dbReference type="InterPro" id="IPR000073">
    <property type="entry name" value="AB_hydrolase_1"/>
</dbReference>
<protein>
    <submittedName>
        <fullName evidence="2">Alpha/beta fold hydrolase</fullName>
    </submittedName>
</protein>
<proteinExistence type="predicted"/>
<dbReference type="InterPro" id="IPR000639">
    <property type="entry name" value="Epox_hydrolase-like"/>
</dbReference>
<dbReference type="EMBL" id="JBHSQS010000006">
    <property type="protein sequence ID" value="MFC5924204.1"/>
    <property type="molecule type" value="Genomic_DNA"/>
</dbReference>
<reference evidence="3" key="1">
    <citation type="journal article" date="2019" name="Int. J. Syst. Evol. Microbiol.">
        <title>The Global Catalogue of Microorganisms (GCM) 10K type strain sequencing project: providing services to taxonomists for standard genome sequencing and annotation.</title>
        <authorList>
            <consortium name="The Broad Institute Genomics Platform"/>
            <consortium name="The Broad Institute Genome Sequencing Center for Infectious Disease"/>
            <person name="Wu L."/>
            <person name="Ma J."/>
        </authorList>
    </citation>
    <scope>NUCLEOTIDE SEQUENCE [LARGE SCALE GENOMIC DNA]</scope>
    <source>
        <strain evidence="3">CGMCC 4.7144</strain>
    </source>
</reference>
<dbReference type="InterPro" id="IPR029058">
    <property type="entry name" value="AB_hydrolase_fold"/>
</dbReference>
<organism evidence="2 3">
    <name type="scientific">Micromonospora vulcania</name>
    <dbReference type="NCBI Taxonomy" id="1441873"/>
    <lineage>
        <taxon>Bacteria</taxon>
        <taxon>Bacillati</taxon>
        <taxon>Actinomycetota</taxon>
        <taxon>Actinomycetes</taxon>
        <taxon>Micromonosporales</taxon>
        <taxon>Micromonosporaceae</taxon>
        <taxon>Micromonospora</taxon>
    </lineage>
</organism>
<gene>
    <name evidence="2" type="ORF">ACFQGL_12700</name>
</gene>
<feature type="domain" description="AB hydrolase-1" evidence="1">
    <location>
        <begin position="3"/>
        <end position="239"/>
    </location>
</feature>
<keyword evidence="2" id="KW-0378">Hydrolase</keyword>
<evidence type="ECO:0000259" key="1">
    <source>
        <dbReference type="Pfam" id="PF12697"/>
    </source>
</evidence>
<dbReference type="Proteomes" id="UP001596226">
    <property type="component" value="Unassembled WGS sequence"/>
</dbReference>
<accession>A0ABW1H6T3</accession>
<dbReference type="Gene3D" id="3.40.50.1820">
    <property type="entry name" value="alpha/beta hydrolase"/>
    <property type="match status" value="1"/>
</dbReference>
<dbReference type="RefSeq" id="WP_377510413.1">
    <property type="nucleotide sequence ID" value="NZ_JBHSQS010000006.1"/>
</dbReference>
<dbReference type="PRINTS" id="PR00412">
    <property type="entry name" value="EPOXHYDRLASE"/>
</dbReference>
<dbReference type="SUPFAM" id="SSF53474">
    <property type="entry name" value="alpha/beta-Hydrolases"/>
    <property type="match status" value="1"/>
</dbReference>
<dbReference type="Pfam" id="PF12697">
    <property type="entry name" value="Abhydrolase_6"/>
    <property type="match status" value="1"/>
</dbReference>
<dbReference type="GO" id="GO:0016787">
    <property type="term" value="F:hydrolase activity"/>
    <property type="evidence" value="ECO:0007669"/>
    <property type="project" value="UniProtKB-KW"/>
</dbReference>
<keyword evidence="3" id="KW-1185">Reference proteome</keyword>
<evidence type="ECO:0000313" key="2">
    <source>
        <dbReference type="EMBL" id="MFC5924204.1"/>
    </source>
</evidence>